<organism evidence="1 2">
    <name type="scientific">Paramecium sonneborni</name>
    <dbReference type="NCBI Taxonomy" id="65129"/>
    <lineage>
        <taxon>Eukaryota</taxon>
        <taxon>Sar</taxon>
        <taxon>Alveolata</taxon>
        <taxon>Ciliophora</taxon>
        <taxon>Intramacronucleata</taxon>
        <taxon>Oligohymenophorea</taxon>
        <taxon>Peniculida</taxon>
        <taxon>Parameciidae</taxon>
        <taxon>Paramecium</taxon>
    </lineage>
</organism>
<dbReference type="EMBL" id="CAJJDN010000008">
    <property type="protein sequence ID" value="CAD8054680.1"/>
    <property type="molecule type" value="Genomic_DNA"/>
</dbReference>
<evidence type="ECO:0000313" key="1">
    <source>
        <dbReference type="EMBL" id="CAD8054680.1"/>
    </source>
</evidence>
<reference evidence="1" key="1">
    <citation type="submission" date="2021-01" db="EMBL/GenBank/DDBJ databases">
        <authorList>
            <consortium name="Genoscope - CEA"/>
            <person name="William W."/>
        </authorList>
    </citation>
    <scope>NUCLEOTIDE SEQUENCE</scope>
</reference>
<keyword evidence="2" id="KW-1185">Reference proteome</keyword>
<dbReference type="AlphaFoldDB" id="A0A8S1KGQ1"/>
<name>A0A8S1KGQ1_9CILI</name>
<protein>
    <submittedName>
        <fullName evidence="1">Uncharacterized protein</fullName>
    </submittedName>
</protein>
<dbReference type="OrthoDB" id="302303at2759"/>
<dbReference type="Proteomes" id="UP000692954">
    <property type="component" value="Unassembled WGS sequence"/>
</dbReference>
<proteinExistence type="predicted"/>
<accession>A0A8S1KGQ1</accession>
<sequence>MSYEFSQHYDFQLQQAGTIKKIKKIKSTAKNKNLANDQKLSPLYKDETKYIFELTCFTDIQKLYQIQKQNPTNMGQHLIGQLERDVFSNFFKFVSLQQQKQELIVKCVPFSETSLFDIKKDFPFYINLDQVSTNFYSFDSQRTLENIKQMEVPQEKFEFIINPNQDIIGCNRIVNNCWLKMFGINQDMMIHHLLRNQSFPFGWDLENQFIQNQISNTISNQKLRVQLICYNGMKFNAQMLVRAEIETNSKNQFIQRYIIQYIINREQLSLSLVEQSFRQYFDLKDLTSELRDKFIEKTNKYCQIKRL</sequence>
<comment type="caution">
    <text evidence="1">The sequence shown here is derived from an EMBL/GenBank/DDBJ whole genome shotgun (WGS) entry which is preliminary data.</text>
</comment>
<gene>
    <name evidence="1" type="ORF">PSON_ATCC_30995.1.T0080417</name>
</gene>
<evidence type="ECO:0000313" key="2">
    <source>
        <dbReference type="Proteomes" id="UP000692954"/>
    </source>
</evidence>